<proteinExistence type="predicted"/>
<protein>
    <submittedName>
        <fullName evidence="1">Uncharacterized protein</fullName>
    </submittedName>
</protein>
<reference evidence="2" key="1">
    <citation type="submission" date="2012-02" db="EMBL/GenBank/DDBJ databases">
        <title>Genome sequencing of Giardia lamblia Genotypes A2 and B isolates (DH and GS) and comparative analysis with the genomes of Genotypes A1 and E (WB and Pig).</title>
        <authorList>
            <person name="Adam R."/>
            <person name="Dahlstrom E."/>
            <person name="Martens C."/>
            <person name="Bruno D."/>
            <person name="Barbian K."/>
            <person name="Porcella S.F."/>
            <person name="Nash T."/>
        </authorList>
    </citation>
    <scope>NUCLEOTIDE SEQUENCE</scope>
    <source>
        <strain evidence="2">GS</strain>
    </source>
</reference>
<dbReference type="VEuPathDB" id="GiardiaDB:QR46_4962"/>
<accession>V6TWM0</accession>
<reference evidence="1 2" key="2">
    <citation type="journal article" date="2013" name="Genome Biol. Evol.">
        <title>Genome sequencing of Giardia lamblia genotypes A2 and B isolates (DH and GS) and comparative analysis with the genomes of genotypes A1 and E (WB and Pig).</title>
        <authorList>
            <person name="Adam R.D."/>
            <person name="Dahlstrom E.W."/>
            <person name="Martens C.A."/>
            <person name="Bruno D.P."/>
            <person name="Barbian K.D."/>
            <person name="Ricklefs S.M."/>
            <person name="Hernandez M.M."/>
            <person name="Narla N.P."/>
            <person name="Patel R.B."/>
            <person name="Porcella S.F."/>
            <person name="Nash T.E."/>
        </authorList>
    </citation>
    <scope>NUCLEOTIDE SEQUENCE [LARGE SCALE GENOMIC DNA]</scope>
    <source>
        <strain evidence="1 2">GS</strain>
    </source>
</reference>
<comment type="caution">
    <text evidence="1">The sequence shown here is derived from an EMBL/GenBank/DDBJ whole genome shotgun (WGS) entry which is preliminary data.</text>
</comment>
<dbReference type="AlphaFoldDB" id="V6TWM0"/>
<evidence type="ECO:0000313" key="1">
    <source>
        <dbReference type="EMBL" id="ESU43136.1"/>
    </source>
</evidence>
<organism evidence="1 2">
    <name type="scientific">Giardia intestinalis</name>
    <name type="common">Giardia lamblia</name>
    <dbReference type="NCBI Taxonomy" id="5741"/>
    <lineage>
        <taxon>Eukaryota</taxon>
        <taxon>Metamonada</taxon>
        <taxon>Diplomonadida</taxon>
        <taxon>Hexamitidae</taxon>
        <taxon>Giardiinae</taxon>
        <taxon>Giardia</taxon>
    </lineage>
</organism>
<gene>
    <name evidence="1" type="ORF">GSB_151232</name>
</gene>
<sequence length="69" mass="7244">VHTVASAGSDKAMGHALDEMSLVARPNGCVLVVIRSSLLVDATASSYPLHQAALKTGTKKCLFTLAQEY</sequence>
<dbReference type="Proteomes" id="UP000018040">
    <property type="component" value="Unassembled WGS sequence"/>
</dbReference>
<evidence type="ECO:0000313" key="2">
    <source>
        <dbReference type="Proteomes" id="UP000018040"/>
    </source>
</evidence>
<dbReference type="EMBL" id="AHHH01000058">
    <property type="protein sequence ID" value="ESU43136.1"/>
    <property type="molecule type" value="Genomic_DNA"/>
</dbReference>
<name>V6TWM0_GIAIN</name>
<feature type="non-terminal residue" evidence="1">
    <location>
        <position position="1"/>
    </location>
</feature>